<keyword evidence="1" id="KW-0378">Hydrolase</keyword>
<evidence type="ECO:0000256" key="1">
    <source>
        <dbReference type="PIRNR" id="PIRNR018571"/>
    </source>
</evidence>
<dbReference type="RefSeq" id="WP_249279614.1">
    <property type="nucleotide sequence ID" value="NZ_JACRSS010000001.1"/>
</dbReference>
<keyword evidence="1" id="KW-1003">Cell membrane</keyword>
<keyword evidence="1" id="KW-0645">Protease</keyword>
<feature type="active site" evidence="2">
    <location>
        <position position="170"/>
    </location>
</feature>
<feature type="transmembrane region" description="Helical" evidence="3">
    <location>
        <begin position="121"/>
        <end position="140"/>
    </location>
</feature>
<dbReference type="EMBL" id="JACRSS010000001">
    <property type="protein sequence ID" value="MBC8537748.1"/>
    <property type="molecule type" value="Genomic_DNA"/>
</dbReference>
<gene>
    <name evidence="4" type="ORF">H8693_02225</name>
</gene>
<evidence type="ECO:0000256" key="3">
    <source>
        <dbReference type="SAM" id="Phobius"/>
    </source>
</evidence>
<keyword evidence="1" id="KW-0064">Aspartyl protease</keyword>
<dbReference type="InterPro" id="IPR005081">
    <property type="entry name" value="SpoIIGA"/>
</dbReference>
<dbReference type="GO" id="GO:0006508">
    <property type="term" value="P:proteolysis"/>
    <property type="evidence" value="ECO:0007669"/>
    <property type="project" value="UniProtKB-KW"/>
</dbReference>
<sequence>MQKVYVEFVLLDNFLMDFLLLYLALRFSEKKARLGRVCGGAALGAVYAAAAVALPFLQSFPCKLLVSLLMLLCARTWKPWKNFLRTAALFYAATFLFGGACFAAMYFFSRETYSGAFINLPVLRYLLLGGTAAVLLIEYLSRRHYPRQQTAYHLSATLAGETIHLDAFLDTGNHLRDLSGRSVIIASQDAVFSQITPALKSKLCLEEWESSRAAGLRLMLFPLETVSGKGMLVSFFPDSLLLTAEGKTYAAKAYIALCDQPLNENYTALLGPRLLLIPS</sequence>
<protein>
    <recommendedName>
        <fullName evidence="1">Sporulation sigma-E factor-processing peptidase</fullName>
        <ecNumber evidence="1">3.4.23.-</ecNumber>
    </recommendedName>
    <alternativeName>
        <fullName evidence="1">Membrane-associated aspartic protease</fullName>
    </alternativeName>
    <alternativeName>
        <fullName evidence="1">Stage II sporulation protein GA</fullName>
    </alternativeName>
</protein>
<evidence type="ECO:0000313" key="4">
    <source>
        <dbReference type="EMBL" id="MBC8537748.1"/>
    </source>
</evidence>
<dbReference type="Pfam" id="PF03419">
    <property type="entry name" value="Peptidase_U4"/>
    <property type="match status" value="1"/>
</dbReference>
<evidence type="ECO:0000256" key="2">
    <source>
        <dbReference type="PIRSR" id="PIRSR018571-1"/>
    </source>
</evidence>
<reference evidence="4" key="1">
    <citation type="submission" date="2020-08" db="EMBL/GenBank/DDBJ databases">
        <title>Genome public.</title>
        <authorList>
            <person name="Liu C."/>
            <person name="Sun Q."/>
        </authorList>
    </citation>
    <scope>NUCLEOTIDE SEQUENCE</scope>
    <source>
        <strain evidence="4">NSJ-63</strain>
    </source>
</reference>
<dbReference type="Proteomes" id="UP000617951">
    <property type="component" value="Unassembled WGS sequence"/>
</dbReference>
<proteinExistence type="inferred from homology"/>
<dbReference type="GO" id="GO:0004190">
    <property type="term" value="F:aspartic-type endopeptidase activity"/>
    <property type="evidence" value="ECO:0007669"/>
    <property type="project" value="UniProtKB-KW"/>
</dbReference>
<keyword evidence="1 3" id="KW-0472">Membrane</keyword>
<comment type="caution">
    <text evidence="4">The sequence shown here is derived from an EMBL/GenBank/DDBJ whole genome shotgun (WGS) entry which is preliminary data.</text>
</comment>
<dbReference type="EC" id="3.4.23.-" evidence="1"/>
<dbReference type="GO" id="GO:0005886">
    <property type="term" value="C:plasma membrane"/>
    <property type="evidence" value="ECO:0007669"/>
    <property type="project" value="UniProtKB-SubCell"/>
</dbReference>
<keyword evidence="1" id="KW-0749">Sporulation</keyword>
<comment type="subcellular location">
    <subcellularLocation>
        <location evidence="1">Cell membrane</location>
    </subcellularLocation>
</comment>
<feature type="transmembrane region" description="Helical" evidence="3">
    <location>
        <begin position="89"/>
        <end position="109"/>
    </location>
</feature>
<accession>A0A926DGK8</accession>
<comment type="similarity">
    <text evidence="1">Belongs to the peptidase U4 family.</text>
</comment>
<dbReference type="GO" id="GO:0030436">
    <property type="term" value="P:asexual sporulation"/>
    <property type="evidence" value="ECO:0007669"/>
    <property type="project" value="InterPro"/>
</dbReference>
<keyword evidence="3" id="KW-1133">Transmembrane helix</keyword>
<feature type="transmembrane region" description="Helical" evidence="3">
    <location>
        <begin position="6"/>
        <end position="25"/>
    </location>
</feature>
<dbReference type="PIRSF" id="PIRSF018571">
    <property type="entry name" value="SpoIIGA"/>
    <property type="match status" value="1"/>
</dbReference>
<comment type="function">
    <text evidence="1">Probable aspartic protease that is responsible for the proteolytic cleavage of the RNA polymerase sigma E factor (SigE/spoIIGB) to yield the active peptide in the mother cell during sporulation. Responds to a signal from the forespore that is triggered by the extracellular signal protein SpoIIR.</text>
</comment>
<dbReference type="GO" id="GO:0030435">
    <property type="term" value="P:sporulation resulting in formation of a cellular spore"/>
    <property type="evidence" value="ECO:0007669"/>
    <property type="project" value="UniProtKB-KW"/>
</dbReference>
<name>A0A926DGK8_9FIRM</name>
<evidence type="ECO:0000313" key="5">
    <source>
        <dbReference type="Proteomes" id="UP000617951"/>
    </source>
</evidence>
<organism evidence="4 5">
    <name type="scientific">Guopingia tenuis</name>
    <dbReference type="NCBI Taxonomy" id="2763656"/>
    <lineage>
        <taxon>Bacteria</taxon>
        <taxon>Bacillati</taxon>
        <taxon>Bacillota</taxon>
        <taxon>Clostridia</taxon>
        <taxon>Christensenellales</taxon>
        <taxon>Christensenellaceae</taxon>
        <taxon>Guopingia</taxon>
    </lineage>
</organism>
<feature type="transmembrane region" description="Helical" evidence="3">
    <location>
        <begin position="37"/>
        <end position="54"/>
    </location>
</feature>
<keyword evidence="3" id="KW-0812">Transmembrane</keyword>
<dbReference type="AlphaFoldDB" id="A0A926DGK8"/>
<keyword evidence="5" id="KW-1185">Reference proteome</keyword>